<name>A0ABT3NC32_9BACT</name>
<dbReference type="Gene3D" id="3.40.50.300">
    <property type="entry name" value="P-loop containing nucleotide triphosphate hydrolases"/>
    <property type="match status" value="1"/>
</dbReference>
<dbReference type="CDD" id="cd09912">
    <property type="entry name" value="DLP_2"/>
    <property type="match status" value="1"/>
</dbReference>
<dbReference type="Pfam" id="PF00350">
    <property type="entry name" value="Dynamin_N"/>
    <property type="match status" value="1"/>
</dbReference>
<dbReference type="RefSeq" id="WP_265425945.1">
    <property type="nucleotide sequence ID" value="NZ_JAPFPW010000020.1"/>
</dbReference>
<evidence type="ECO:0000313" key="3">
    <source>
        <dbReference type="Proteomes" id="UP001209681"/>
    </source>
</evidence>
<dbReference type="PANTHER" id="PTHR43681">
    <property type="entry name" value="TRANSMEMBRANE GTPASE FZO"/>
    <property type="match status" value="1"/>
</dbReference>
<accession>A0ABT3NC32</accession>
<sequence length="578" mass="64008">MHQASLSLPSQDKVWAFSALLVKAADQISGMGSGFLHYGENLSHLNQRLCEGRFHLAVLGQFKRGKSTLLNALAGEAILPMGVLPLTAAPTFIQFGEAPRISVCHGAGKNQESFMGKSTAERSAWLAHFVTEKENPENRREVSEVLVDLPAPILSSGLVLIDTPGIGSTHLHNTTATFNFLESCDAALFLISADPPMTAVELAFLREVQKKVPQLIFVLNKIDYLAKDELEEALGFYRGILMRELGLSEDVVVFCVSARRGLEARQAEDQETWAACGMADLERFLGDFLARKKMAALMNAVALRGRAVLDAVLMEARIALKAFRLPQEVLEEKRAFFAKSLEKAEEEGHLIQDILAGDKKRILAFVEKAAEEMHQESMDFLSGIMGREAKGGKGLFSSKLVEKAWAEAIPDFFAEQQAVFQKKVTEYLVRCFAGHEARLEGLIETLRHAAADLFQETYCAAGQDGVDIMKKKPYWVTNTWNTDSLPVLKSTGQRMDELARRNAGNIRWAMVQNVNNAFIGFSARVRQRLADTVTNIQGAMEAAQVRLRTRDGSLEDDVQRMEKNLAVLESLRRGMGGF</sequence>
<proteinExistence type="predicted"/>
<organism evidence="2 3">
    <name type="scientific">Desulfobotulus pelophilus</name>
    <dbReference type="NCBI Taxonomy" id="2823377"/>
    <lineage>
        <taxon>Bacteria</taxon>
        <taxon>Pseudomonadati</taxon>
        <taxon>Thermodesulfobacteriota</taxon>
        <taxon>Desulfobacteria</taxon>
        <taxon>Desulfobacterales</taxon>
        <taxon>Desulfobacteraceae</taxon>
        <taxon>Desulfobotulus</taxon>
    </lineage>
</organism>
<evidence type="ECO:0000259" key="1">
    <source>
        <dbReference type="Pfam" id="PF00350"/>
    </source>
</evidence>
<dbReference type="Proteomes" id="UP001209681">
    <property type="component" value="Unassembled WGS sequence"/>
</dbReference>
<protein>
    <submittedName>
        <fullName evidence="2">Dynamin family protein</fullName>
    </submittedName>
</protein>
<dbReference type="SUPFAM" id="SSF52540">
    <property type="entry name" value="P-loop containing nucleoside triphosphate hydrolases"/>
    <property type="match status" value="1"/>
</dbReference>
<comment type="caution">
    <text evidence="2">The sequence shown here is derived from an EMBL/GenBank/DDBJ whole genome shotgun (WGS) entry which is preliminary data.</text>
</comment>
<dbReference type="InterPro" id="IPR027417">
    <property type="entry name" value="P-loop_NTPase"/>
</dbReference>
<reference evidence="2 3" key="1">
    <citation type="submission" date="2022-11" db="EMBL/GenBank/DDBJ databases">
        <title>Desulfobotulus tamanensis H1 sp. nov. - anaerobic, alkaliphilic, sulphate reducing bacterium isolated from terrestrial mud volcano.</title>
        <authorList>
            <person name="Frolova A."/>
            <person name="Merkel A.Y."/>
            <person name="Slobodkin A.I."/>
        </authorList>
    </citation>
    <scope>NUCLEOTIDE SEQUENCE [LARGE SCALE GENOMIC DNA]</scope>
    <source>
        <strain evidence="2 3">H1</strain>
    </source>
</reference>
<dbReference type="EMBL" id="JAPFPW010000020">
    <property type="protein sequence ID" value="MCW7755030.1"/>
    <property type="molecule type" value="Genomic_DNA"/>
</dbReference>
<feature type="domain" description="Dynamin N-terminal" evidence="1">
    <location>
        <begin position="56"/>
        <end position="222"/>
    </location>
</feature>
<evidence type="ECO:0000313" key="2">
    <source>
        <dbReference type="EMBL" id="MCW7755030.1"/>
    </source>
</evidence>
<keyword evidence="3" id="KW-1185">Reference proteome</keyword>
<dbReference type="InterPro" id="IPR051943">
    <property type="entry name" value="TRAFAC_Dynamin-like_GTPase"/>
</dbReference>
<dbReference type="InterPro" id="IPR045063">
    <property type="entry name" value="Dynamin_N"/>
</dbReference>
<dbReference type="PANTHER" id="PTHR43681:SF1">
    <property type="entry name" value="SARCALUMENIN"/>
    <property type="match status" value="1"/>
</dbReference>
<gene>
    <name evidence="2" type="ORF">OOT00_13645</name>
</gene>